<name>A0A5P1FNB5_ASPOF</name>
<dbReference type="Gramene" id="ONK79602">
    <property type="protein sequence ID" value="ONK79602"/>
    <property type="gene ID" value="A4U43_C01F8040"/>
</dbReference>
<keyword evidence="3" id="KW-1185">Reference proteome</keyword>
<feature type="compositionally biased region" description="Basic and acidic residues" evidence="1">
    <location>
        <begin position="70"/>
        <end position="79"/>
    </location>
</feature>
<dbReference type="Proteomes" id="UP000243459">
    <property type="component" value="Chromosome 1"/>
</dbReference>
<proteinExistence type="predicted"/>
<evidence type="ECO:0000256" key="1">
    <source>
        <dbReference type="SAM" id="MobiDB-lite"/>
    </source>
</evidence>
<organism evidence="2 3">
    <name type="scientific">Asparagus officinalis</name>
    <name type="common">Garden asparagus</name>
    <dbReference type="NCBI Taxonomy" id="4686"/>
    <lineage>
        <taxon>Eukaryota</taxon>
        <taxon>Viridiplantae</taxon>
        <taxon>Streptophyta</taxon>
        <taxon>Embryophyta</taxon>
        <taxon>Tracheophyta</taxon>
        <taxon>Spermatophyta</taxon>
        <taxon>Magnoliopsida</taxon>
        <taxon>Liliopsida</taxon>
        <taxon>Asparagales</taxon>
        <taxon>Asparagaceae</taxon>
        <taxon>Asparagoideae</taxon>
        <taxon>Asparagus</taxon>
    </lineage>
</organism>
<gene>
    <name evidence="2" type="ORF">A4U43_C01F8040</name>
</gene>
<feature type="region of interest" description="Disordered" evidence="1">
    <location>
        <begin position="33"/>
        <end position="108"/>
    </location>
</feature>
<dbReference type="EMBL" id="CM007381">
    <property type="protein sequence ID" value="ONK79602.1"/>
    <property type="molecule type" value="Genomic_DNA"/>
</dbReference>
<accession>A0A5P1FNB5</accession>
<reference evidence="3" key="1">
    <citation type="journal article" date="2017" name="Nat. Commun.">
        <title>The asparagus genome sheds light on the origin and evolution of a young Y chromosome.</title>
        <authorList>
            <person name="Harkess A."/>
            <person name="Zhou J."/>
            <person name="Xu C."/>
            <person name="Bowers J.E."/>
            <person name="Van der Hulst R."/>
            <person name="Ayyampalayam S."/>
            <person name="Mercati F."/>
            <person name="Riccardi P."/>
            <person name="McKain M.R."/>
            <person name="Kakrana A."/>
            <person name="Tang H."/>
            <person name="Ray J."/>
            <person name="Groenendijk J."/>
            <person name="Arikit S."/>
            <person name="Mathioni S.M."/>
            <person name="Nakano M."/>
            <person name="Shan H."/>
            <person name="Telgmann-Rauber A."/>
            <person name="Kanno A."/>
            <person name="Yue Z."/>
            <person name="Chen H."/>
            <person name="Li W."/>
            <person name="Chen Y."/>
            <person name="Xu X."/>
            <person name="Zhang Y."/>
            <person name="Luo S."/>
            <person name="Chen H."/>
            <person name="Gao J."/>
            <person name="Mao Z."/>
            <person name="Pires J.C."/>
            <person name="Luo M."/>
            <person name="Kudrna D."/>
            <person name="Wing R.A."/>
            <person name="Meyers B.C."/>
            <person name="Yi K."/>
            <person name="Kong H."/>
            <person name="Lavrijsen P."/>
            <person name="Sunseri F."/>
            <person name="Falavigna A."/>
            <person name="Ye Y."/>
            <person name="Leebens-Mack J.H."/>
            <person name="Chen G."/>
        </authorList>
    </citation>
    <scope>NUCLEOTIDE SEQUENCE [LARGE SCALE GENOMIC DNA]</scope>
    <source>
        <strain evidence="3">cv. DH0086</strain>
    </source>
</reference>
<evidence type="ECO:0000313" key="2">
    <source>
        <dbReference type="EMBL" id="ONK79602.1"/>
    </source>
</evidence>
<sequence>MGLSARRADFVTDLISLLVQSSEAAEKWREWRSKLKKDKSSAAQRNVRRENGRKWEKKRRSPDANEEEQALERINDLGTREGTFAKKPRAHFSARKKSLQSRRGHVHA</sequence>
<protein>
    <submittedName>
        <fullName evidence="2">Uncharacterized protein</fullName>
    </submittedName>
</protein>
<evidence type="ECO:0000313" key="3">
    <source>
        <dbReference type="Proteomes" id="UP000243459"/>
    </source>
</evidence>
<dbReference type="AlphaFoldDB" id="A0A5P1FNB5"/>
<feature type="compositionally biased region" description="Basic residues" evidence="1">
    <location>
        <begin position="86"/>
        <end position="108"/>
    </location>
</feature>